<sequence length="125" mass="13591">MASGAGVLPLMPVPGSSPSLRVQLDFHHPRTSSIIVGAGCWRMLEDVHAGSKLRIRGGWTKLAIALWSTHPSSLEPATTVPRNPIRVFPSAHTSRLKSFPAFSISAVDTHRLTAKSHCPKIRKRP</sequence>
<protein>
    <submittedName>
        <fullName evidence="1">Uncharacterized protein</fullName>
    </submittedName>
</protein>
<gene>
    <name evidence="1" type="ORF">CANTADRAFT_26219</name>
</gene>
<reference evidence="2" key="1">
    <citation type="submission" date="2016-05" db="EMBL/GenBank/DDBJ databases">
        <title>Comparative genomics of biotechnologically important yeasts.</title>
        <authorList>
            <consortium name="DOE Joint Genome Institute"/>
            <person name="Riley R."/>
            <person name="Haridas S."/>
            <person name="Wolfe K.H."/>
            <person name="Lopes M.R."/>
            <person name="Hittinger C.T."/>
            <person name="Goker M."/>
            <person name="Salamov A."/>
            <person name="Wisecaver J."/>
            <person name="Long T.M."/>
            <person name="Aerts A.L."/>
            <person name="Barry K."/>
            <person name="Choi C."/>
            <person name="Clum A."/>
            <person name="Coughlan A.Y."/>
            <person name="Deshpande S."/>
            <person name="Douglass A.P."/>
            <person name="Hanson S.J."/>
            <person name="Klenk H.-P."/>
            <person name="Labutti K."/>
            <person name="Lapidus A."/>
            <person name="Lindquist E."/>
            <person name="Lipzen A."/>
            <person name="Meier-Kolthoff J.P."/>
            <person name="Ohm R.A."/>
            <person name="Otillar R.P."/>
            <person name="Pangilinan J."/>
            <person name="Peng Y."/>
            <person name="Rokas A."/>
            <person name="Rosa C.A."/>
            <person name="Scheuner C."/>
            <person name="Sibirny A.A."/>
            <person name="Slot J.C."/>
            <person name="Stielow J.B."/>
            <person name="Sun H."/>
            <person name="Kurtzman C.P."/>
            <person name="Blackwell M."/>
            <person name="Grigoriev I.V."/>
            <person name="Jeffries T.W."/>
        </authorList>
    </citation>
    <scope>NUCLEOTIDE SEQUENCE [LARGE SCALE GENOMIC DNA]</scope>
    <source>
        <strain evidence="2">NRRL Y-17324</strain>
    </source>
</reference>
<keyword evidence="2" id="KW-1185">Reference proteome</keyword>
<dbReference type="EMBL" id="KV453912">
    <property type="protein sequence ID" value="ODV79218.1"/>
    <property type="molecule type" value="Genomic_DNA"/>
</dbReference>
<proteinExistence type="predicted"/>
<dbReference type="AlphaFoldDB" id="A0A1E4SI76"/>
<dbReference type="Proteomes" id="UP000094285">
    <property type="component" value="Unassembled WGS sequence"/>
</dbReference>
<dbReference type="GeneID" id="30981827"/>
<evidence type="ECO:0000313" key="2">
    <source>
        <dbReference type="Proteomes" id="UP000094285"/>
    </source>
</evidence>
<name>A0A1E4SI76_9ASCO</name>
<organism evidence="1 2">
    <name type="scientific">Suhomyces tanzawaensis NRRL Y-17324</name>
    <dbReference type="NCBI Taxonomy" id="984487"/>
    <lineage>
        <taxon>Eukaryota</taxon>
        <taxon>Fungi</taxon>
        <taxon>Dikarya</taxon>
        <taxon>Ascomycota</taxon>
        <taxon>Saccharomycotina</taxon>
        <taxon>Pichiomycetes</taxon>
        <taxon>Debaryomycetaceae</taxon>
        <taxon>Suhomyces</taxon>
    </lineage>
</organism>
<accession>A0A1E4SI76</accession>
<evidence type="ECO:0000313" key="1">
    <source>
        <dbReference type="EMBL" id="ODV79218.1"/>
    </source>
</evidence>
<dbReference type="RefSeq" id="XP_020064340.1">
    <property type="nucleotide sequence ID" value="XM_020207690.1"/>
</dbReference>